<evidence type="ECO:0000313" key="1">
    <source>
        <dbReference type="EMBL" id="KAL0968896.1"/>
    </source>
</evidence>
<gene>
    <name evidence="1" type="ORF">UPYG_G00273320</name>
</gene>
<sequence length="98" mass="10882">MQRPAWCSTFPSSPTSPLIHTLHWFPAKVMVLAYGATSGAPPPYLQAPDRPTSSRGQLQIQQSKLFSILAPQCWNQLPLEARIAVSTHLQERSENLSL</sequence>
<keyword evidence="2" id="KW-1185">Reference proteome</keyword>
<accession>A0ABD0WCV9</accession>
<dbReference type="EMBL" id="JAGEUA010000008">
    <property type="protein sequence ID" value="KAL0968896.1"/>
    <property type="molecule type" value="Genomic_DNA"/>
</dbReference>
<name>A0ABD0WCV9_UMBPY</name>
<dbReference type="Proteomes" id="UP001557470">
    <property type="component" value="Unassembled WGS sequence"/>
</dbReference>
<evidence type="ECO:0000313" key="2">
    <source>
        <dbReference type="Proteomes" id="UP001557470"/>
    </source>
</evidence>
<proteinExistence type="predicted"/>
<organism evidence="1 2">
    <name type="scientific">Umbra pygmaea</name>
    <name type="common">Eastern mudminnow</name>
    <dbReference type="NCBI Taxonomy" id="75934"/>
    <lineage>
        <taxon>Eukaryota</taxon>
        <taxon>Metazoa</taxon>
        <taxon>Chordata</taxon>
        <taxon>Craniata</taxon>
        <taxon>Vertebrata</taxon>
        <taxon>Euteleostomi</taxon>
        <taxon>Actinopterygii</taxon>
        <taxon>Neopterygii</taxon>
        <taxon>Teleostei</taxon>
        <taxon>Protacanthopterygii</taxon>
        <taxon>Esociformes</taxon>
        <taxon>Umbridae</taxon>
        <taxon>Umbra</taxon>
    </lineage>
</organism>
<dbReference type="AlphaFoldDB" id="A0ABD0WCV9"/>
<protein>
    <submittedName>
        <fullName evidence="1">Uncharacterized protein</fullName>
    </submittedName>
</protein>
<reference evidence="1 2" key="1">
    <citation type="submission" date="2024-06" db="EMBL/GenBank/DDBJ databases">
        <authorList>
            <person name="Pan Q."/>
            <person name="Wen M."/>
            <person name="Jouanno E."/>
            <person name="Zahm M."/>
            <person name="Klopp C."/>
            <person name="Cabau C."/>
            <person name="Louis A."/>
            <person name="Berthelot C."/>
            <person name="Parey E."/>
            <person name="Roest Crollius H."/>
            <person name="Montfort J."/>
            <person name="Robinson-Rechavi M."/>
            <person name="Bouchez O."/>
            <person name="Lampietro C."/>
            <person name="Lopez Roques C."/>
            <person name="Donnadieu C."/>
            <person name="Postlethwait J."/>
            <person name="Bobe J."/>
            <person name="Verreycken H."/>
            <person name="Guiguen Y."/>
        </authorList>
    </citation>
    <scope>NUCLEOTIDE SEQUENCE [LARGE SCALE GENOMIC DNA]</scope>
    <source>
        <strain evidence="1">Up_M1</strain>
        <tissue evidence="1">Testis</tissue>
    </source>
</reference>
<comment type="caution">
    <text evidence="1">The sequence shown here is derived from an EMBL/GenBank/DDBJ whole genome shotgun (WGS) entry which is preliminary data.</text>
</comment>